<dbReference type="InterPro" id="IPR010902">
    <property type="entry name" value="NUMOD4"/>
</dbReference>
<protein>
    <recommendedName>
        <fullName evidence="1">NUMOD4 domain-containing protein</fullName>
    </recommendedName>
</protein>
<evidence type="ECO:0000313" key="3">
    <source>
        <dbReference type="Proteomes" id="UP000285839"/>
    </source>
</evidence>
<dbReference type="Gene3D" id="1.10.10.10">
    <property type="entry name" value="Winged helix-like DNA-binding domain superfamily/Winged helix DNA-binding domain"/>
    <property type="match status" value="1"/>
</dbReference>
<feature type="domain" description="NUMOD4" evidence="1">
    <location>
        <begin position="8"/>
        <end position="51"/>
    </location>
</feature>
<dbReference type="GO" id="GO:0016788">
    <property type="term" value="F:hydrolase activity, acting on ester bonds"/>
    <property type="evidence" value="ECO:0007669"/>
    <property type="project" value="InterPro"/>
</dbReference>
<dbReference type="Gene3D" id="3.90.75.20">
    <property type="match status" value="1"/>
</dbReference>
<dbReference type="AlphaFoldDB" id="A0A412EML6"/>
<sequence length="182" mass="20845">MTESKEMEIYKDIHYNEYTKDRYKVSTQGTVINKKTNRILIPFIRSGYPTVLLPIGNGKARHFPLHKLVASAFLPNPCNYPQINHKDQNKLNPCVENLEWCTCKYNINYGDAIYRRTSNMMGHAPEVVCLETGKIYQNQSQAAQELRLDQGNMSRTLSGKGKSVGGYHFSWLYIFTANGGRM</sequence>
<dbReference type="EMBL" id="QRUH01000014">
    <property type="protein sequence ID" value="RGR46343.1"/>
    <property type="molecule type" value="Genomic_DNA"/>
</dbReference>
<dbReference type="Pfam" id="PF07463">
    <property type="entry name" value="NUMOD4"/>
    <property type="match status" value="1"/>
</dbReference>
<reference evidence="2 3" key="1">
    <citation type="submission" date="2018-08" db="EMBL/GenBank/DDBJ databases">
        <title>A genome reference for cultivated species of the human gut microbiota.</title>
        <authorList>
            <person name="Zou Y."/>
            <person name="Xue W."/>
            <person name="Luo G."/>
        </authorList>
    </citation>
    <scope>NUCLEOTIDE SEQUENCE [LARGE SCALE GENOMIC DNA]</scope>
    <source>
        <strain evidence="2 3">AF25-21</strain>
    </source>
</reference>
<gene>
    <name evidence="2" type="ORF">DWY46_15420</name>
</gene>
<dbReference type="RefSeq" id="WP_117639835.1">
    <property type="nucleotide sequence ID" value="NZ_QRUH01000014.1"/>
</dbReference>
<accession>A0A412EML6</accession>
<evidence type="ECO:0000313" key="2">
    <source>
        <dbReference type="EMBL" id="RGR46343.1"/>
    </source>
</evidence>
<name>A0A412EML6_9FIRM</name>
<proteinExistence type="predicted"/>
<dbReference type="Proteomes" id="UP000285839">
    <property type="component" value="Unassembled WGS sequence"/>
</dbReference>
<dbReference type="SUPFAM" id="SSF54060">
    <property type="entry name" value="His-Me finger endonucleases"/>
    <property type="match status" value="1"/>
</dbReference>
<dbReference type="InterPro" id="IPR044925">
    <property type="entry name" value="His-Me_finger_sf"/>
</dbReference>
<comment type="caution">
    <text evidence="2">The sequence shown here is derived from an EMBL/GenBank/DDBJ whole genome shotgun (WGS) entry which is preliminary data.</text>
</comment>
<dbReference type="InterPro" id="IPR036388">
    <property type="entry name" value="WH-like_DNA-bd_sf"/>
</dbReference>
<evidence type="ECO:0000259" key="1">
    <source>
        <dbReference type="Pfam" id="PF07463"/>
    </source>
</evidence>
<organism evidence="2 3">
    <name type="scientific">Blautia obeum</name>
    <dbReference type="NCBI Taxonomy" id="40520"/>
    <lineage>
        <taxon>Bacteria</taxon>
        <taxon>Bacillati</taxon>
        <taxon>Bacillota</taxon>
        <taxon>Clostridia</taxon>
        <taxon>Lachnospirales</taxon>
        <taxon>Lachnospiraceae</taxon>
        <taxon>Blautia</taxon>
    </lineage>
</organism>